<dbReference type="Proteomes" id="UP000030645">
    <property type="component" value="Unassembled WGS sequence"/>
</dbReference>
<evidence type="ECO:0000313" key="3">
    <source>
        <dbReference type="Proteomes" id="UP000030645"/>
    </source>
</evidence>
<organism evidence="2 3">
    <name type="scientific">Morus notabilis</name>
    <dbReference type="NCBI Taxonomy" id="981085"/>
    <lineage>
        <taxon>Eukaryota</taxon>
        <taxon>Viridiplantae</taxon>
        <taxon>Streptophyta</taxon>
        <taxon>Embryophyta</taxon>
        <taxon>Tracheophyta</taxon>
        <taxon>Spermatophyta</taxon>
        <taxon>Magnoliopsida</taxon>
        <taxon>eudicotyledons</taxon>
        <taxon>Gunneridae</taxon>
        <taxon>Pentapetalae</taxon>
        <taxon>rosids</taxon>
        <taxon>fabids</taxon>
        <taxon>Rosales</taxon>
        <taxon>Moraceae</taxon>
        <taxon>Moreae</taxon>
        <taxon>Morus</taxon>
    </lineage>
</organism>
<protein>
    <submittedName>
        <fullName evidence="2">Uncharacterized protein</fullName>
    </submittedName>
</protein>
<evidence type="ECO:0000313" key="2">
    <source>
        <dbReference type="EMBL" id="EXC16215.1"/>
    </source>
</evidence>
<sequence length="107" mass="11642">MEHNNEERSHEISEPYSSIPSETPRPVGKASTKIKNLAGGSLCCYRYRRNPVAAVGPCRWGQPWPDGRDSFWLAATPATAGVGISLSRPLGRAGEERLWHLEAVAAG</sequence>
<feature type="compositionally biased region" description="Low complexity" evidence="1">
    <location>
        <begin position="14"/>
        <end position="24"/>
    </location>
</feature>
<reference evidence="3" key="1">
    <citation type="submission" date="2013-01" db="EMBL/GenBank/DDBJ databases">
        <title>Draft Genome Sequence of a Mulberry Tree, Morus notabilis C.K. Schneid.</title>
        <authorList>
            <person name="He N."/>
            <person name="Zhao S."/>
        </authorList>
    </citation>
    <scope>NUCLEOTIDE SEQUENCE</scope>
</reference>
<feature type="region of interest" description="Disordered" evidence="1">
    <location>
        <begin position="1"/>
        <end position="31"/>
    </location>
</feature>
<evidence type="ECO:0000256" key="1">
    <source>
        <dbReference type="SAM" id="MobiDB-lite"/>
    </source>
</evidence>
<dbReference type="AlphaFoldDB" id="W9RX10"/>
<name>W9RX10_9ROSA</name>
<proteinExistence type="predicted"/>
<keyword evidence="3" id="KW-1185">Reference proteome</keyword>
<gene>
    <name evidence="2" type="ORF">L484_024386</name>
</gene>
<accession>W9RX10</accession>
<feature type="compositionally biased region" description="Basic and acidic residues" evidence="1">
    <location>
        <begin position="1"/>
        <end position="13"/>
    </location>
</feature>
<dbReference type="EMBL" id="KE345789">
    <property type="protein sequence ID" value="EXC16215.1"/>
    <property type="molecule type" value="Genomic_DNA"/>
</dbReference>